<evidence type="ECO:0000313" key="3">
    <source>
        <dbReference type="Proteomes" id="UP000291124"/>
    </source>
</evidence>
<keyword evidence="3" id="KW-1185">Reference proteome</keyword>
<reference evidence="3" key="1">
    <citation type="submission" date="2019-03" db="EMBL/GenBank/DDBJ databases">
        <title>Flavobacterium sp.</title>
        <authorList>
            <person name="Kim H."/>
        </authorList>
    </citation>
    <scope>NUCLEOTIDE SEQUENCE [LARGE SCALE GENOMIC DNA]</scope>
    <source>
        <strain evidence="3">GS13</strain>
    </source>
</reference>
<dbReference type="Proteomes" id="UP000291124">
    <property type="component" value="Chromosome"/>
</dbReference>
<dbReference type="InterPro" id="IPR018673">
    <property type="entry name" value="DUF2141"/>
</dbReference>
<evidence type="ECO:0000256" key="1">
    <source>
        <dbReference type="SAM" id="SignalP"/>
    </source>
</evidence>
<name>A0A4P6YAW3_9FLAO</name>
<proteinExistence type="predicted"/>
<dbReference type="Pfam" id="PF09912">
    <property type="entry name" value="DUF2141"/>
    <property type="match status" value="1"/>
</dbReference>
<feature type="chain" id="PRO_5020435387" evidence="1">
    <location>
        <begin position="19"/>
        <end position="137"/>
    </location>
</feature>
<sequence>MTKIIIAIVLFISSLASAQNVGLTVKISGLKNNTGLVQVGLFNSEGTFLKTAYKGISSEIKSNSATVTFSNIPKGKYAISAYHDANKNGKLDTNFIGIPKEDFACSNNAKGKMGPPKYEDAKFDLTKDMKIDVKFND</sequence>
<gene>
    <name evidence="2" type="ORF">E1750_15815</name>
</gene>
<keyword evidence="1" id="KW-0732">Signal</keyword>
<protein>
    <submittedName>
        <fullName evidence="2">DUF2141 domain-containing protein</fullName>
    </submittedName>
</protein>
<evidence type="ECO:0000313" key="2">
    <source>
        <dbReference type="EMBL" id="QBN20199.1"/>
    </source>
</evidence>
<dbReference type="RefSeq" id="WP_133277700.1">
    <property type="nucleotide sequence ID" value="NZ_CP037933.1"/>
</dbReference>
<organism evidence="2 3">
    <name type="scientific">Flavobacterium nackdongense</name>
    <dbReference type="NCBI Taxonomy" id="2547394"/>
    <lineage>
        <taxon>Bacteria</taxon>
        <taxon>Pseudomonadati</taxon>
        <taxon>Bacteroidota</taxon>
        <taxon>Flavobacteriia</taxon>
        <taxon>Flavobacteriales</taxon>
        <taxon>Flavobacteriaceae</taxon>
        <taxon>Flavobacterium</taxon>
    </lineage>
</organism>
<dbReference type="EMBL" id="CP037933">
    <property type="protein sequence ID" value="QBN20199.1"/>
    <property type="molecule type" value="Genomic_DNA"/>
</dbReference>
<dbReference type="KEGG" id="fnk:E1750_15815"/>
<feature type="signal peptide" evidence="1">
    <location>
        <begin position="1"/>
        <end position="18"/>
    </location>
</feature>
<dbReference type="OrthoDB" id="9788332at2"/>
<accession>A0A4P6YAW3</accession>
<dbReference type="AlphaFoldDB" id="A0A4P6YAW3"/>